<evidence type="ECO:0000256" key="7">
    <source>
        <dbReference type="ARBA" id="ARBA00022827"/>
    </source>
</evidence>
<dbReference type="NCBIfam" id="TIGR01320">
    <property type="entry name" value="mal_quin_oxido"/>
    <property type="match status" value="1"/>
</dbReference>
<comment type="cofactor">
    <cofactor evidence="2 9">
        <name>FAD</name>
        <dbReference type="ChEBI" id="CHEBI:57692"/>
    </cofactor>
</comment>
<dbReference type="Gene3D" id="3.50.50.60">
    <property type="entry name" value="FAD/NAD(P)-binding domain"/>
    <property type="match status" value="1"/>
</dbReference>
<dbReference type="NCBIfam" id="NF003613">
    <property type="entry name" value="PRK05257.3-4"/>
    <property type="match status" value="1"/>
</dbReference>
<keyword evidence="5 9" id="KW-0816">Tricarboxylic acid cycle</keyword>
<comment type="catalytic activity">
    <reaction evidence="1 9">
        <text>(S)-malate + a quinone = a quinol + oxaloacetate</text>
        <dbReference type="Rhea" id="RHEA:46012"/>
        <dbReference type="ChEBI" id="CHEBI:15589"/>
        <dbReference type="ChEBI" id="CHEBI:16452"/>
        <dbReference type="ChEBI" id="CHEBI:24646"/>
        <dbReference type="ChEBI" id="CHEBI:132124"/>
        <dbReference type="EC" id="1.1.5.4"/>
    </reaction>
</comment>
<dbReference type="HAMAP" id="MF_00212">
    <property type="entry name" value="MQO"/>
    <property type="match status" value="1"/>
</dbReference>
<dbReference type="EC" id="1.1.5.4" evidence="9"/>
<evidence type="ECO:0000256" key="1">
    <source>
        <dbReference type="ARBA" id="ARBA00001139"/>
    </source>
</evidence>
<dbReference type="NCBIfam" id="NF003605">
    <property type="entry name" value="PRK05257.1-4"/>
    <property type="match status" value="1"/>
</dbReference>
<dbReference type="SUPFAM" id="SSF51905">
    <property type="entry name" value="FAD/NAD(P)-binding domain"/>
    <property type="match status" value="1"/>
</dbReference>
<dbReference type="InterPro" id="IPR036188">
    <property type="entry name" value="FAD/NAD-bd_sf"/>
</dbReference>
<evidence type="ECO:0000256" key="9">
    <source>
        <dbReference type="HAMAP-Rule" id="MF_00212"/>
    </source>
</evidence>
<proteinExistence type="inferred from homology"/>
<name>A0AAN1X8A7_9PROT</name>
<dbReference type="Proteomes" id="UP001320326">
    <property type="component" value="Chromosome"/>
</dbReference>
<dbReference type="EMBL" id="AP023423">
    <property type="protein sequence ID" value="BCK86581.1"/>
    <property type="molecule type" value="Genomic_DNA"/>
</dbReference>
<dbReference type="NCBIfam" id="NF009875">
    <property type="entry name" value="PRK13339.1"/>
    <property type="match status" value="1"/>
</dbReference>
<dbReference type="GO" id="GO:0047545">
    <property type="term" value="F:(S)-2-hydroxyglutarate dehydrogenase activity"/>
    <property type="evidence" value="ECO:0007669"/>
    <property type="project" value="TreeGrafter"/>
</dbReference>
<protein>
    <recommendedName>
        <fullName evidence="9">Probable malate:quinone oxidoreductase</fullName>
        <ecNumber evidence="9">1.1.5.4</ecNumber>
    </recommendedName>
    <alternativeName>
        <fullName evidence="9">MQO</fullName>
    </alternativeName>
    <alternativeName>
        <fullName evidence="9">Malate dehydrogenase [quinone]</fullName>
    </alternativeName>
</protein>
<accession>A0AAN1X8A7</accession>
<evidence type="ECO:0000256" key="5">
    <source>
        <dbReference type="ARBA" id="ARBA00022532"/>
    </source>
</evidence>
<organism evidence="10 11">
    <name type="scientific">Sideroxyarcus emersonii</name>
    <dbReference type="NCBI Taxonomy" id="2764705"/>
    <lineage>
        <taxon>Bacteria</taxon>
        <taxon>Pseudomonadati</taxon>
        <taxon>Pseudomonadota</taxon>
        <taxon>Betaproteobacteria</taxon>
        <taxon>Nitrosomonadales</taxon>
        <taxon>Gallionellaceae</taxon>
        <taxon>Sideroxyarcus</taxon>
    </lineage>
</organism>
<comment type="pathway">
    <text evidence="3 9">Carbohydrate metabolism; tricarboxylic acid cycle; oxaloacetate from (S)-malate (quinone route): step 1/1.</text>
</comment>
<dbReference type="NCBIfam" id="NF003606">
    <property type="entry name" value="PRK05257.2-1"/>
    <property type="match status" value="1"/>
</dbReference>
<keyword evidence="6 9" id="KW-0285">Flavoprotein</keyword>
<dbReference type="PANTHER" id="PTHR43104:SF2">
    <property type="entry name" value="L-2-HYDROXYGLUTARATE DEHYDROGENASE, MITOCHONDRIAL"/>
    <property type="match status" value="1"/>
</dbReference>
<evidence type="ECO:0000256" key="6">
    <source>
        <dbReference type="ARBA" id="ARBA00022630"/>
    </source>
</evidence>
<evidence type="ECO:0000313" key="11">
    <source>
        <dbReference type="Proteomes" id="UP001320326"/>
    </source>
</evidence>
<evidence type="ECO:0000256" key="4">
    <source>
        <dbReference type="ARBA" id="ARBA00006389"/>
    </source>
</evidence>
<dbReference type="NCBIfam" id="NF003603">
    <property type="entry name" value="PRK05257.1-1"/>
    <property type="match status" value="1"/>
</dbReference>
<dbReference type="AlphaFoldDB" id="A0AAN1X8A7"/>
<dbReference type="NCBIfam" id="NF003611">
    <property type="entry name" value="PRK05257.3-2"/>
    <property type="match status" value="1"/>
</dbReference>
<keyword evidence="8 9" id="KW-0560">Oxidoreductase</keyword>
<dbReference type="GO" id="GO:0006099">
    <property type="term" value="P:tricarboxylic acid cycle"/>
    <property type="evidence" value="ECO:0007669"/>
    <property type="project" value="UniProtKB-UniRule"/>
</dbReference>
<dbReference type="RefSeq" id="WP_237247754.1">
    <property type="nucleotide sequence ID" value="NZ_AP023423.1"/>
</dbReference>
<dbReference type="PANTHER" id="PTHR43104">
    <property type="entry name" value="L-2-HYDROXYGLUTARATE DEHYDROGENASE, MITOCHONDRIAL"/>
    <property type="match status" value="1"/>
</dbReference>
<gene>
    <name evidence="9" type="primary">mqo</name>
    <name evidence="10" type="ORF">MIZ01_0344</name>
</gene>
<reference evidence="10 11" key="1">
    <citation type="journal article" date="2022" name="Int. J. Syst. Evol. Microbiol.">
        <title>&lt;i&gt;Sideroxyarcus emersonii&lt;/i&gt; gen. nov. sp. nov., a neutrophilic, microaerobic iron- and thiosulfate-oxidizing bacterium isolated from iron-rich wetland sediment.</title>
        <authorList>
            <person name="Kato S."/>
            <person name="Itoh T."/>
            <person name="Iino T."/>
            <person name="Ohkuma M."/>
        </authorList>
    </citation>
    <scope>NUCLEOTIDE SEQUENCE [LARGE SCALE GENOMIC DNA]</scope>
    <source>
        <strain evidence="10 11">MIZ01</strain>
    </source>
</reference>
<keyword evidence="7 9" id="KW-0274">FAD</keyword>
<evidence type="ECO:0000313" key="10">
    <source>
        <dbReference type="EMBL" id="BCK86581.1"/>
    </source>
</evidence>
<dbReference type="KEGG" id="seme:MIZ01_0344"/>
<dbReference type="Pfam" id="PF06039">
    <property type="entry name" value="Mqo"/>
    <property type="match status" value="1"/>
</dbReference>
<dbReference type="GO" id="GO:0008924">
    <property type="term" value="F:L-malate dehydrogenase (quinone) activity"/>
    <property type="evidence" value="ECO:0007669"/>
    <property type="project" value="UniProtKB-UniRule"/>
</dbReference>
<keyword evidence="11" id="KW-1185">Reference proteome</keyword>
<evidence type="ECO:0000256" key="8">
    <source>
        <dbReference type="ARBA" id="ARBA00023002"/>
    </source>
</evidence>
<dbReference type="InterPro" id="IPR006231">
    <property type="entry name" value="MQO"/>
</dbReference>
<evidence type="ECO:0000256" key="2">
    <source>
        <dbReference type="ARBA" id="ARBA00001974"/>
    </source>
</evidence>
<sequence>MSAKKVDVLLVGAGVMSATLGTLLSQLDPSLKIVMVERLSKVAHESTHSLNNAGTGHGGYCELNYTPQMADGSIRIDRALEINAAFEVSLQFWSYLVEQAVLPAPEKFINPICHQSFVWGEEDVAFLRKRYAALHKHHLFEEMEYSEDHAVLRKWMPLVMQHRDAGQVVAATRVRHGTDVDFGMLTRGLVKSLNRHAAFDLKLSHTIVSLKQHENGRWHVRVKDNHSKETRTIDAGFVFLGAGGGALPLLQKSGVPEARGYGGFPVSGQWLICKNPDVVKRHSSKVYGKAAVGAPPMSVPHLDARIIDGEPALLFGPFASITTKFLKEGSALDLFTSLKPGNLKPMLSVARDNFDLTRYLVTEAFRSHKERVGILRGFYVDAKEEDWELASAGQRVQIIKGCDQKGGRLEFGTEIVTAGDGTLAALLGASPGASTSVQAMIEVIERCFKPRMKEAEWKHRLKEMVPSYGESLDENVALLHEVRKRTLATLRLDGGNSRRET</sequence>
<evidence type="ECO:0000256" key="3">
    <source>
        <dbReference type="ARBA" id="ARBA00005012"/>
    </source>
</evidence>
<comment type="similarity">
    <text evidence="4 9">Belongs to the MQO family.</text>
</comment>